<feature type="domain" description="Glycoside hydrolase family 19 catalytic" evidence="1">
    <location>
        <begin position="5"/>
        <end position="94"/>
    </location>
</feature>
<comment type="caution">
    <text evidence="2">The sequence shown here is derived from an EMBL/GenBank/DDBJ whole genome shotgun (WGS) entry which is preliminary data.</text>
</comment>
<protein>
    <submittedName>
        <fullName evidence="2">Chitinase</fullName>
        <ecNumber evidence="2">3.2.1.14</ecNumber>
    </submittedName>
</protein>
<name>A0ABQ0J7U7_9VIBR</name>
<dbReference type="InterPro" id="IPR023346">
    <property type="entry name" value="Lysozyme-like_dom_sf"/>
</dbReference>
<dbReference type="Proteomes" id="UP000029223">
    <property type="component" value="Unassembled WGS sequence"/>
</dbReference>
<dbReference type="EMBL" id="BBMS01000005">
    <property type="protein sequence ID" value="GAL24787.1"/>
    <property type="molecule type" value="Genomic_DNA"/>
</dbReference>
<reference evidence="3" key="1">
    <citation type="submission" date="2014-09" db="EMBL/GenBank/DDBJ databases">
        <title>Vibrio variabilis JCM 19239. (C206) whole genome shotgun sequence.</title>
        <authorList>
            <person name="Sawabe T."/>
            <person name="Meirelles P."/>
            <person name="Nakanishi M."/>
            <person name="Sayaka M."/>
            <person name="Hattori M."/>
            <person name="Ohkuma M."/>
        </authorList>
    </citation>
    <scope>NUCLEOTIDE SEQUENCE [LARGE SCALE GENOMIC DNA]</scope>
    <source>
        <strain evidence="3">JCM 19239</strain>
    </source>
</reference>
<dbReference type="EC" id="3.2.1.14" evidence="2"/>
<proteinExistence type="predicted"/>
<keyword evidence="3" id="KW-1185">Reference proteome</keyword>
<dbReference type="SUPFAM" id="SSF53955">
    <property type="entry name" value="Lysozyme-like"/>
    <property type="match status" value="1"/>
</dbReference>
<evidence type="ECO:0000313" key="2">
    <source>
        <dbReference type="EMBL" id="GAL24787.1"/>
    </source>
</evidence>
<evidence type="ECO:0000259" key="1">
    <source>
        <dbReference type="Pfam" id="PF00182"/>
    </source>
</evidence>
<sequence>MEFLSFWAKSSRETSGSWSNAPAPWIVQEQDIEGDIWKGALYWVEEVGYTTDENGMSTAINYVDSGSAYSPYPNRSYYGRGIIQLSWNYNYGAFSEWLYSNGLMKG</sequence>
<evidence type="ECO:0000313" key="3">
    <source>
        <dbReference type="Proteomes" id="UP000029223"/>
    </source>
</evidence>
<dbReference type="GO" id="GO:0008843">
    <property type="term" value="F:endochitinase activity"/>
    <property type="evidence" value="ECO:0007669"/>
    <property type="project" value="UniProtKB-EC"/>
</dbReference>
<keyword evidence="2" id="KW-0378">Hydrolase</keyword>
<keyword evidence="2" id="KW-0326">Glycosidase</keyword>
<dbReference type="Gene3D" id="3.30.20.10">
    <property type="entry name" value="Endochitinase, domain 2"/>
    <property type="match status" value="1"/>
</dbReference>
<dbReference type="Pfam" id="PF00182">
    <property type="entry name" value="Glyco_hydro_19"/>
    <property type="match status" value="1"/>
</dbReference>
<dbReference type="InterPro" id="IPR000726">
    <property type="entry name" value="Glyco_hydro_19_cat"/>
</dbReference>
<organism evidence="2 3">
    <name type="scientific">Vibrio variabilis</name>
    <dbReference type="NCBI Taxonomy" id="990271"/>
    <lineage>
        <taxon>Bacteria</taxon>
        <taxon>Pseudomonadati</taxon>
        <taxon>Pseudomonadota</taxon>
        <taxon>Gammaproteobacteria</taxon>
        <taxon>Vibrionales</taxon>
        <taxon>Vibrionaceae</taxon>
        <taxon>Vibrio</taxon>
    </lineage>
</organism>
<gene>
    <name evidence="2" type="ORF">JCM19239_7387</name>
</gene>
<accession>A0ABQ0J7U7</accession>